<name>A0A9D5JVS7_9BACT</name>
<feature type="compositionally biased region" description="Acidic residues" evidence="5">
    <location>
        <begin position="928"/>
        <end position="941"/>
    </location>
</feature>
<feature type="compositionally biased region" description="Basic and acidic residues" evidence="5">
    <location>
        <begin position="878"/>
        <end position="889"/>
    </location>
</feature>
<dbReference type="GO" id="GO:0005886">
    <property type="term" value="C:plasma membrane"/>
    <property type="evidence" value="ECO:0007669"/>
    <property type="project" value="TreeGrafter"/>
</dbReference>
<evidence type="ECO:0000313" key="10">
    <source>
        <dbReference type="Proteomes" id="UP000649604"/>
    </source>
</evidence>
<evidence type="ECO:0000256" key="1">
    <source>
        <dbReference type="ARBA" id="ARBA00022500"/>
    </source>
</evidence>
<feature type="domain" description="Methyl-accepting transducer" evidence="7">
    <location>
        <begin position="640"/>
        <end position="855"/>
    </location>
</feature>
<dbReference type="SUPFAM" id="SSF58104">
    <property type="entry name" value="Methyl-accepting chemotaxis protein (MCP) signaling domain"/>
    <property type="match status" value="1"/>
</dbReference>
<dbReference type="InterPro" id="IPR051310">
    <property type="entry name" value="MCP_chemotaxis"/>
</dbReference>
<keyword evidence="6" id="KW-0472">Membrane</keyword>
<keyword evidence="1" id="KW-0145">Chemotaxis</keyword>
<evidence type="ECO:0000256" key="2">
    <source>
        <dbReference type="ARBA" id="ARBA00029447"/>
    </source>
</evidence>
<dbReference type="Pfam" id="PF18947">
    <property type="entry name" value="HAMP_2"/>
    <property type="match status" value="2"/>
</dbReference>
<dbReference type="InterPro" id="IPR003660">
    <property type="entry name" value="HAMP_dom"/>
</dbReference>
<proteinExistence type="inferred from homology"/>
<keyword evidence="6" id="KW-0812">Transmembrane</keyword>
<organism evidence="9 10">
    <name type="scientific">candidate division KSB3 bacterium</name>
    <dbReference type="NCBI Taxonomy" id="2044937"/>
    <lineage>
        <taxon>Bacteria</taxon>
        <taxon>candidate division KSB3</taxon>
    </lineage>
</organism>
<evidence type="ECO:0000256" key="4">
    <source>
        <dbReference type="SAM" id="Coils"/>
    </source>
</evidence>
<dbReference type="EMBL" id="WJJP01000306">
    <property type="protein sequence ID" value="MBD3324832.1"/>
    <property type="molecule type" value="Genomic_DNA"/>
</dbReference>
<dbReference type="GO" id="GO:0007165">
    <property type="term" value="P:signal transduction"/>
    <property type="evidence" value="ECO:0007669"/>
    <property type="project" value="UniProtKB-KW"/>
</dbReference>
<dbReference type="Pfam" id="PF00015">
    <property type="entry name" value="MCPsignal"/>
    <property type="match status" value="1"/>
</dbReference>
<dbReference type="InterPro" id="IPR004089">
    <property type="entry name" value="MCPsignal_dom"/>
</dbReference>
<dbReference type="Proteomes" id="UP000649604">
    <property type="component" value="Unassembled WGS sequence"/>
</dbReference>
<accession>A0A9D5JVS7</accession>
<evidence type="ECO:0000256" key="5">
    <source>
        <dbReference type="SAM" id="MobiDB-lite"/>
    </source>
</evidence>
<evidence type="ECO:0000313" key="9">
    <source>
        <dbReference type="EMBL" id="MBD3324832.1"/>
    </source>
</evidence>
<evidence type="ECO:0000259" key="7">
    <source>
        <dbReference type="PROSITE" id="PS50111"/>
    </source>
</evidence>
<dbReference type="InterPro" id="IPR007891">
    <property type="entry name" value="CHASE3"/>
</dbReference>
<feature type="domain" description="HAMP" evidence="8">
    <location>
        <begin position="585"/>
        <end position="635"/>
    </location>
</feature>
<dbReference type="PROSITE" id="PS50111">
    <property type="entry name" value="CHEMOTAXIS_TRANSDUC_2"/>
    <property type="match status" value="1"/>
</dbReference>
<evidence type="ECO:0008006" key="11">
    <source>
        <dbReference type="Google" id="ProtNLM"/>
    </source>
</evidence>
<evidence type="ECO:0000256" key="3">
    <source>
        <dbReference type="PROSITE-ProRule" id="PRU00284"/>
    </source>
</evidence>
<evidence type="ECO:0000256" key="6">
    <source>
        <dbReference type="SAM" id="Phobius"/>
    </source>
</evidence>
<dbReference type="CDD" id="cd19410">
    <property type="entry name" value="HK9-like_sensor"/>
    <property type="match status" value="2"/>
</dbReference>
<keyword evidence="4" id="KW-0175">Coiled coil</keyword>
<reference evidence="9" key="1">
    <citation type="submission" date="2019-11" db="EMBL/GenBank/DDBJ databases">
        <title>Microbial mats filling the niche in hypersaline microbial mats.</title>
        <authorList>
            <person name="Wong H.L."/>
            <person name="Macleod F.I."/>
            <person name="White R.A. III"/>
            <person name="Burns B.P."/>
        </authorList>
    </citation>
    <scope>NUCLEOTIDE SEQUENCE</scope>
    <source>
        <strain evidence="9">Rbin_158</strain>
    </source>
</reference>
<dbReference type="GO" id="GO:0006935">
    <property type="term" value="P:chemotaxis"/>
    <property type="evidence" value="ECO:0007669"/>
    <property type="project" value="UniProtKB-KW"/>
</dbReference>
<dbReference type="PANTHER" id="PTHR43531">
    <property type="entry name" value="PROTEIN ICFG"/>
    <property type="match status" value="1"/>
</dbReference>
<dbReference type="Pfam" id="PF05227">
    <property type="entry name" value="CHASE3"/>
    <property type="match status" value="2"/>
</dbReference>
<dbReference type="AlphaFoldDB" id="A0A9D5JVS7"/>
<keyword evidence="6" id="KW-1133">Transmembrane helix</keyword>
<sequence>MNFRTMRLRTKIMLGIGIPLLLAVAIGIVSILNINSMLATNAWVEHTYQVIGTAEKIIASAVDMETGARGYALAGKEEFLEPYQQGEQVTYETIAALQNTVSDNPEQVERLEDAASILREWQEQVIEPEIALRREIGDAKTMNDMAALVKQGEGKRYFDTFRGQIARFMEREQELMRQRRQTAADATAQWVEHTYQVIDKADRILLAAVNMETGLRGFLLAGHEEFLEPYTAGREAFDRLLTELSQMVSDNPAQVQLLADMEATIEDWQQQVVEPQLALRREIGDSKTMDDIADFVGEARGKQYFDRFRNVMANFIAEEQSLLEQRQAVNASTVHTTRVSILGGIVVAVVIGMFVALLITRSVQRQVGGEPAVIAEIAREVANGNLHVTANTRKATGILAELRDMVDRLKEVLTETETLTRAIQDGDLQTRGNAENFEGGWRDLVNGLNSVIEAFVAPIKLNADYLDRIAKGHIPEKITTEAKGDFNESKNNLNLLITNISTVLQETSSLIWEIQEGKLKTRGSTQNLQGDWRELVVGVNNVIDAFVTPLTTTADALDRIAKGDIPEKITADYKGDFNLIKNNLNILIDVMHEITQFAEEMADGDLTLAMQERSDRDKLLQALNTMIKKLNETVTSVKLAADNVASGSQSMSSSATQMSQGATEQAAAAEEASSSMEQMAANIKQNADNAIQTEKIAIKSAQDARESGKAVAQTVKAMQDITKKISIVEEIARQTHMLSLNATIEAAKAQEYGKGFGVVASEVRSLAERAQTAAVEINRVANDSITVAEKAGEMLSRLVPDIQKTAELIQEISAASNEQSSGTSQINKAIQQLDEVIQQNASTSEEMAATSEQLASQSTMLRSTIAFFKVAEQEQDDYRWDHATPRKEGTQAPGKAAPGKERKAPKAAQGVEETPRPAGYHIAMEERPSEEDEHDAEFERY</sequence>
<dbReference type="PROSITE" id="PS50885">
    <property type="entry name" value="HAMP"/>
    <property type="match status" value="1"/>
</dbReference>
<keyword evidence="3" id="KW-0807">Transducer</keyword>
<evidence type="ECO:0000259" key="8">
    <source>
        <dbReference type="PROSITE" id="PS50885"/>
    </source>
</evidence>
<dbReference type="GO" id="GO:0004888">
    <property type="term" value="F:transmembrane signaling receptor activity"/>
    <property type="evidence" value="ECO:0007669"/>
    <property type="project" value="TreeGrafter"/>
</dbReference>
<dbReference type="SMART" id="SM00283">
    <property type="entry name" value="MA"/>
    <property type="match status" value="1"/>
</dbReference>
<dbReference type="Gene3D" id="1.20.120.1530">
    <property type="match status" value="1"/>
</dbReference>
<comment type="caution">
    <text evidence="9">The sequence shown here is derived from an EMBL/GenBank/DDBJ whole genome shotgun (WGS) entry which is preliminary data.</text>
</comment>
<feature type="transmembrane region" description="Helical" evidence="6">
    <location>
        <begin position="12"/>
        <end position="32"/>
    </location>
</feature>
<comment type="similarity">
    <text evidence="2">Belongs to the methyl-accepting chemotaxis (MCP) protein family.</text>
</comment>
<dbReference type="PANTHER" id="PTHR43531:SF11">
    <property type="entry name" value="METHYL-ACCEPTING CHEMOTAXIS PROTEIN 3"/>
    <property type="match status" value="1"/>
</dbReference>
<feature type="region of interest" description="Disordered" evidence="5">
    <location>
        <begin position="878"/>
        <end position="941"/>
    </location>
</feature>
<feature type="region of interest" description="Disordered" evidence="5">
    <location>
        <begin position="648"/>
        <end position="678"/>
    </location>
</feature>
<protein>
    <recommendedName>
        <fullName evidence="11">Chemotaxis protein</fullName>
    </recommendedName>
</protein>
<feature type="coiled-coil region" evidence="4">
    <location>
        <begin position="826"/>
        <end position="853"/>
    </location>
</feature>
<dbReference type="Gene3D" id="1.10.287.950">
    <property type="entry name" value="Methyl-accepting chemotaxis protein"/>
    <property type="match status" value="1"/>
</dbReference>
<gene>
    <name evidence="9" type="ORF">GF339_09625</name>
</gene>